<dbReference type="Gene3D" id="3.90.350.10">
    <property type="entry name" value="Transposase Inhibitor Protein From Tn5, Chain A, domain 1"/>
    <property type="match status" value="1"/>
</dbReference>
<feature type="transmembrane region" description="Helical" evidence="5">
    <location>
        <begin position="274"/>
        <end position="299"/>
    </location>
</feature>
<evidence type="ECO:0000256" key="2">
    <source>
        <dbReference type="ARBA" id="ARBA00022578"/>
    </source>
</evidence>
<dbReference type="SUPFAM" id="SSF53098">
    <property type="entry name" value="Ribonuclease H-like"/>
    <property type="match status" value="1"/>
</dbReference>
<dbReference type="GO" id="GO:0006313">
    <property type="term" value="P:DNA transposition"/>
    <property type="evidence" value="ECO:0007669"/>
    <property type="project" value="InterPro"/>
</dbReference>
<evidence type="ECO:0000259" key="6">
    <source>
        <dbReference type="Pfam" id="PF01609"/>
    </source>
</evidence>
<feature type="domain" description="Transposase IS4-like" evidence="6">
    <location>
        <begin position="84"/>
        <end position="290"/>
    </location>
</feature>
<dbReference type="InterPro" id="IPR047952">
    <property type="entry name" value="Transpos_IS4"/>
</dbReference>
<evidence type="ECO:0000313" key="8">
    <source>
        <dbReference type="Proteomes" id="UP000034175"/>
    </source>
</evidence>
<keyword evidence="5" id="KW-1133">Transmembrane helix</keyword>
<dbReference type="PANTHER" id="PTHR33258:SF1">
    <property type="entry name" value="TRANSPOSASE INSL FOR INSERTION SEQUENCE ELEMENT IS186A-RELATED"/>
    <property type="match status" value="1"/>
</dbReference>
<keyword evidence="5" id="KW-0472">Membrane</keyword>
<organism evidence="7 8">
    <name type="scientific">Candidatus Magasanikbacteria bacterium GW2011_GWA2_46_17</name>
    <dbReference type="NCBI Taxonomy" id="1619042"/>
    <lineage>
        <taxon>Bacteria</taxon>
        <taxon>Candidatus Magasanikiibacteriota</taxon>
    </lineage>
</organism>
<dbReference type="EMBL" id="LCMA01000001">
    <property type="protein sequence ID" value="KKU27366.1"/>
    <property type="molecule type" value="Genomic_DNA"/>
</dbReference>
<name>A0A0G1P3Q5_9BACT</name>
<evidence type="ECO:0000256" key="3">
    <source>
        <dbReference type="ARBA" id="ARBA00023125"/>
    </source>
</evidence>
<keyword evidence="5" id="KW-0812">Transmembrane</keyword>
<sequence>MSFLKLLNFFANLNSLRGIVLCLNVHHNQLYHLGFKTKKFTLSTLSRANQNRDWRIWRDFTNHLITKARKLYINDNDFSIELKNSVYVLDSTVIDLCLATFKWAYFELQKSAVKIHTQLDLRGNIPSFFLITKAKKHDVNFLDQIEFEPDAIYIMDRGYFHFERLYAINKNKSYFIVRAKESLSFRKLSSRLVDKTTGLRCDQTIILKHFYSRKHYPEKLRRVKYYDTETDTRYVYLTNNFEIDAKTIADLYKHRWQIELFFKWIKQHLKIQVFWGYSFNAVKTQICIAISTFLLVAIIKKQMKIRRDLYEILQILQVTQFEKIAIQSLISNVKLQSPENDEQKQLKLAEF</sequence>
<evidence type="ECO:0000256" key="5">
    <source>
        <dbReference type="SAM" id="Phobius"/>
    </source>
</evidence>
<keyword evidence="3" id="KW-0238">DNA-binding</keyword>
<evidence type="ECO:0000256" key="4">
    <source>
        <dbReference type="ARBA" id="ARBA00023172"/>
    </source>
</evidence>
<reference evidence="7 8" key="1">
    <citation type="journal article" date="2015" name="Nature">
        <title>rRNA introns, odd ribosomes, and small enigmatic genomes across a large radiation of phyla.</title>
        <authorList>
            <person name="Brown C.T."/>
            <person name="Hug L.A."/>
            <person name="Thomas B.C."/>
            <person name="Sharon I."/>
            <person name="Castelle C.J."/>
            <person name="Singh A."/>
            <person name="Wilkins M.J."/>
            <person name="Williams K.H."/>
            <person name="Banfield J.F."/>
        </authorList>
    </citation>
    <scope>NUCLEOTIDE SEQUENCE [LARGE SCALE GENOMIC DNA]</scope>
</reference>
<keyword evidence="4" id="KW-0233">DNA recombination</keyword>
<dbReference type="Pfam" id="PF01609">
    <property type="entry name" value="DDE_Tnp_1"/>
    <property type="match status" value="1"/>
</dbReference>
<proteinExistence type="inferred from homology"/>
<dbReference type="GO" id="GO:0004803">
    <property type="term" value="F:transposase activity"/>
    <property type="evidence" value="ECO:0007669"/>
    <property type="project" value="InterPro"/>
</dbReference>
<accession>A0A0G1P3Q5</accession>
<evidence type="ECO:0000256" key="1">
    <source>
        <dbReference type="ARBA" id="ARBA00010075"/>
    </source>
</evidence>
<dbReference type="PANTHER" id="PTHR33258">
    <property type="entry name" value="TRANSPOSASE INSL FOR INSERTION SEQUENCE ELEMENT IS186A-RELATED"/>
    <property type="match status" value="1"/>
</dbReference>
<gene>
    <name evidence="7" type="ORF">UX39_C0001G0086</name>
</gene>
<dbReference type="InterPro" id="IPR012337">
    <property type="entry name" value="RNaseH-like_sf"/>
</dbReference>
<dbReference type="PATRIC" id="fig|1619042.3.peg.96"/>
<comment type="caution">
    <text evidence="7">The sequence shown here is derived from an EMBL/GenBank/DDBJ whole genome shotgun (WGS) entry which is preliminary data.</text>
</comment>
<dbReference type="AlphaFoldDB" id="A0A0G1P3Q5"/>
<protein>
    <submittedName>
        <fullName evidence="7">Transposase IS4 family protein</fullName>
    </submittedName>
</protein>
<dbReference type="InterPro" id="IPR002559">
    <property type="entry name" value="Transposase_11"/>
</dbReference>
<dbReference type="GO" id="GO:0003677">
    <property type="term" value="F:DNA binding"/>
    <property type="evidence" value="ECO:0007669"/>
    <property type="project" value="UniProtKB-KW"/>
</dbReference>
<dbReference type="NCBIfam" id="NF033592">
    <property type="entry name" value="transpos_IS4_1"/>
    <property type="match status" value="1"/>
</dbReference>
<evidence type="ECO:0000313" key="7">
    <source>
        <dbReference type="EMBL" id="KKU27366.1"/>
    </source>
</evidence>
<keyword evidence="2" id="KW-0815">Transposition</keyword>
<dbReference type="Proteomes" id="UP000034175">
    <property type="component" value="Unassembled WGS sequence"/>
</dbReference>
<comment type="similarity">
    <text evidence="1">Belongs to the transposase 11 family.</text>
</comment>